<sequence length="226" mass="24855">MRHGGLRHPLRPRTPPHPTPISGLRLCDRHTNRAGRDSWRLCNGMLACPVGDRPGTASVRSEPLAHRTRTLLRGRHRGGGSFLVAVPEWSHLMTKRIAFGQIVIVYVGAVVYGKEAGDVMHPIHVAASTALGALASVLAMLLPYPRLAYAEVNKLSRLYTQNASERISLLMKAFSAQNTTIALETISQAKPLQETGAKLLQSIKLIQKAIESSKKNEFGDFRFVSY</sequence>
<evidence type="ECO:0000256" key="4">
    <source>
        <dbReference type="ARBA" id="ARBA00022989"/>
    </source>
</evidence>
<comment type="subcellular location">
    <subcellularLocation>
        <location evidence="1">Cell membrane</location>
        <topology evidence="1">Multi-pass membrane protein</topology>
    </subcellularLocation>
</comment>
<proteinExistence type="predicted"/>
<evidence type="ECO:0000256" key="3">
    <source>
        <dbReference type="ARBA" id="ARBA00022692"/>
    </source>
</evidence>
<comment type="caution">
    <text evidence="7">The sequence shown here is derived from an EMBL/GenBank/DDBJ whole genome shotgun (WGS) entry which is preliminary data.</text>
</comment>
<dbReference type="AlphaFoldDB" id="A0AAV6KCG0"/>
<name>A0AAV6KCG0_9ERIC</name>
<protein>
    <submittedName>
        <fullName evidence="7">Uncharacterized protein</fullName>
    </submittedName>
</protein>
<keyword evidence="2" id="KW-1003">Cell membrane</keyword>
<evidence type="ECO:0000256" key="5">
    <source>
        <dbReference type="ARBA" id="ARBA00023136"/>
    </source>
</evidence>
<feature type="region of interest" description="Disordered" evidence="6">
    <location>
        <begin position="1"/>
        <end position="25"/>
    </location>
</feature>
<accession>A0AAV6KCG0</accession>
<keyword evidence="3" id="KW-0812">Transmembrane</keyword>
<keyword evidence="5" id="KW-0472">Membrane</keyword>
<keyword evidence="8" id="KW-1185">Reference proteome</keyword>
<dbReference type="PANTHER" id="PTHR30509:SF34">
    <property type="entry name" value="F3L24.34 PROTEIN"/>
    <property type="match status" value="1"/>
</dbReference>
<keyword evidence="4" id="KW-1133">Transmembrane helix</keyword>
<reference evidence="7" key="1">
    <citation type="submission" date="2020-08" db="EMBL/GenBank/DDBJ databases">
        <title>Plant Genome Project.</title>
        <authorList>
            <person name="Zhang R.-G."/>
        </authorList>
    </citation>
    <scope>NUCLEOTIDE SEQUENCE</scope>
    <source>
        <strain evidence="7">WSP0</strain>
        <tissue evidence="7">Leaf</tissue>
    </source>
</reference>
<evidence type="ECO:0000313" key="7">
    <source>
        <dbReference type="EMBL" id="KAG5550177.1"/>
    </source>
</evidence>
<dbReference type="GO" id="GO:0005886">
    <property type="term" value="C:plasma membrane"/>
    <property type="evidence" value="ECO:0007669"/>
    <property type="project" value="UniProtKB-SubCell"/>
</dbReference>
<evidence type="ECO:0000256" key="1">
    <source>
        <dbReference type="ARBA" id="ARBA00004651"/>
    </source>
</evidence>
<dbReference type="Proteomes" id="UP000823749">
    <property type="component" value="Chromosome 5"/>
</dbReference>
<evidence type="ECO:0000256" key="6">
    <source>
        <dbReference type="SAM" id="MobiDB-lite"/>
    </source>
</evidence>
<gene>
    <name evidence="7" type="ORF">RHGRI_015211</name>
</gene>
<evidence type="ECO:0000256" key="2">
    <source>
        <dbReference type="ARBA" id="ARBA00022475"/>
    </source>
</evidence>
<dbReference type="EMBL" id="JACTNZ010000005">
    <property type="protein sequence ID" value="KAG5550177.1"/>
    <property type="molecule type" value="Genomic_DNA"/>
</dbReference>
<evidence type="ECO:0000313" key="8">
    <source>
        <dbReference type="Proteomes" id="UP000823749"/>
    </source>
</evidence>
<dbReference type="PANTHER" id="PTHR30509">
    <property type="entry name" value="P-HYDROXYBENZOIC ACID EFFLUX PUMP SUBUNIT-RELATED"/>
    <property type="match status" value="1"/>
</dbReference>
<feature type="compositionally biased region" description="Basic residues" evidence="6">
    <location>
        <begin position="1"/>
        <end position="11"/>
    </location>
</feature>
<organism evidence="7 8">
    <name type="scientific">Rhododendron griersonianum</name>
    <dbReference type="NCBI Taxonomy" id="479676"/>
    <lineage>
        <taxon>Eukaryota</taxon>
        <taxon>Viridiplantae</taxon>
        <taxon>Streptophyta</taxon>
        <taxon>Embryophyta</taxon>
        <taxon>Tracheophyta</taxon>
        <taxon>Spermatophyta</taxon>
        <taxon>Magnoliopsida</taxon>
        <taxon>eudicotyledons</taxon>
        <taxon>Gunneridae</taxon>
        <taxon>Pentapetalae</taxon>
        <taxon>asterids</taxon>
        <taxon>Ericales</taxon>
        <taxon>Ericaceae</taxon>
        <taxon>Ericoideae</taxon>
        <taxon>Rhodoreae</taxon>
        <taxon>Rhododendron</taxon>
    </lineage>
</organism>